<dbReference type="PANTHER" id="PTHR12771">
    <property type="entry name" value="ENGULFMENT AND CELL MOTILITY"/>
    <property type="match status" value="1"/>
</dbReference>
<organism evidence="4">
    <name type="scientific">Gongylonema pulchrum</name>
    <dbReference type="NCBI Taxonomy" id="637853"/>
    <lineage>
        <taxon>Eukaryota</taxon>
        <taxon>Metazoa</taxon>
        <taxon>Ecdysozoa</taxon>
        <taxon>Nematoda</taxon>
        <taxon>Chromadorea</taxon>
        <taxon>Rhabditida</taxon>
        <taxon>Spirurina</taxon>
        <taxon>Spiruromorpha</taxon>
        <taxon>Spiruroidea</taxon>
        <taxon>Gongylonematidae</taxon>
        <taxon>Gongylonema</taxon>
    </lineage>
</organism>
<dbReference type="OrthoDB" id="67155at2759"/>
<evidence type="ECO:0000313" key="4">
    <source>
        <dbReference type="WBParaSite" id="GPUH_0001984801-mRNA-1"/>
    </source>
</evidence>
<dbReference type="AlphaFoldDB" id="A0A183EFT2"/>
<dbReference type="Pfam" id="PF04727">
    <property type="entry name" value="ELMO_CED12"/>
    <property type="match status" value="1"/>
</dbReference>
<dbReference type="EMBL" id="UYRT01089217">
    <property type="protein sequence ID" value="VDN34661.1"/>
    <property type="molecule type" value="Genomic_DNA"/>
</dbReference>
<reference evidence="2 3" key="2">
    <citation type="submission" date="2018-11" db="EMBL/GenBank/DDBJ databases">
        <authorList>
            <consortium name="Pathogen Informatics"/>
        </authorList>
    </citation>
    <scope>NUCLEOTIDE SEQUENCE [LARGE SCALE GENOMIC DNA]</scope>
</reference>
<dbReference type="WBParaSite" id="GPUH_0001984801-mRNA-1">
    <property type="protein sequence ID" value="GPUH_0001984801-mRNA-1"/>
    <property type="gene ID" value="GPUH_0001984801"/>
</dbReference>
<sequence length="221" mass="25729">MKCGKCATSSFYQYIYALLSQLLRTAVKWFMQLATGKSELERILTWQTKNQGQITAEIERLIDDGELVALPDYWKPDEEDELATRIVRKYCPGIDKKQFKQLKDTLRRSLSQIQGYRELCDIVESMRKEKYDPENEQHEKRLLKLWDLLMPDEDLEGRKSEQWQKIGFQGADPSTDFRGMGILSLEQLIFLAQYDVAYAQSILSLSQHPSYGLVLILLPHS</sequence>
<feature type="domain" description="ELMO" evidence="1">
    <location>
        <begin position="137"/>
        <end position="221"/>
    </location>
</feature>
<accession>A0A183EFT2</accession>
<keyword evidence="3" id="KW-1185">Reference proteome</keyword>
<dbReference type="Proteomes" id="UP000271098">
    <property type="component" value="Unassembled WGS sequence"/>
</dbReference>
<dbReference type="InterPro" id="IPR006816">
    <property type="entry name" value="ELMO_dom"/>
</dbReference>
<dbReference type="PANTHER" id="PTHR12771:SF51">
    <property type="entry name" value="LD01482P"/>
    <property type="match status" value="1"/>
</dbReference>
<evidence type="ECO:0000259" key="1">
    <source>
        <dbReference type="PROSITE" id="PS51335"/>
    </source>
</evidence>
<protein>
    <submittedName>
        <fullName evidence="4">ELMO domain-containing protein</fullName>
    </submittedName>
</protein>
<dbReference type="PROSITE" id="PS51335">
    <property type="entry name" value="ELMO"/>
    <property type="match status" value="1"/>
</dbReference>
<name>A0A183EFT2_9BILA</name>
<gene>
    <name evidence="2" type="ORF">GPUH_LOCUS19822</name>
</gene>
<reference evidence="4" key="1">
    <citation type="submission" date="2016-06" db="UniProtKB">
        <authorList>
            <consortium name="WormBaseParasite"/>
        </authorList>
    </citation>
    <scope>IDENTIFICATION</scope>
</reference>
<evidence type="ECO:0000313" key="2">
    <source>
        <dbReference type="EMBL" id="VDN34661.1"/>
    </source>
</evidence>
<dbReference type="GO" id="GO:0005096">
    <property type="term" value="F:GTPase activator activity"/>
    <property type="evidence" value="ECO:0007669"/>
    <property type="project" value="TreeGrafter"/>
</dbReference>
<proteinExistence type="predicted"/>
<evidence type="ECO:0000313" key="3">
    <source>
        <dbReference type="Proteomes" id="UP000271098"/>
    </source>
</evidence>
<dbReference type="InterPro" id="IPR050868">
    <property type="entry name" value="ELMO_domain-containing"/>
</dbReference>